<keyword evidence="2" id="KW-1185">Reference proteome</keyword>
<dbReference type="EMBL" id="CAUYUJ010009891">
    <property type="protein sequence ID" value="CAK0827972.1"/>
    <property type="molecule type" value="Genomic_DNA"/>
</dbReference>
<name>A0ABN9S7W4_9DINO</name>
<dbReference type="Proteomes" id="UP001189429">
    <property type="component" value="Unassembled WGS sequence"/>
</dbReference>
<evidence type="ECO:0000313" key="1">
    <source>
        <dbReference type="EMBL" id="CAK0827972.1"/>
    </source>
</evidence>
<organism evidence="1 2">
    <name type="scientific">Prorocentrum cordatum</name>
    <dbReference type="NCBI Taxonomy" id="2364126"/>
    <lineage>
        <taxon>Eukaryota</taxon>
        <taxon>Sar</taxon>
        <taxon>Alveolata</taxon>
        <taxon>Dinophyceae</taxon>
        <taxon>Prorocentrales</taxon>
        <taxon>Prorocentraceae</taxon>
        <taxon>Prorocentrum</taxon>
    </lineage>
</organism>
<evidence type="ECO:0000313" key="2">
    <source>
        <dbReference type="Proteomes" id="UP001189429"/>
    </source>
</evidence>
<feature type="non-terminal residue" evidence="1">
    <location>
        <position position="1"/>
    </location>
</feature>
<gene>
    <name evidence="1" type="ORF">PCOR1329_LOCUS27359</name>
</gene>
<reference evidence="1" key="1">
    <citation type="submission" date="2023-10" db="EMBL/GenBank/DDBJ databases">
        <authorList>
            <person name="Chen Y."/>
            <person name="Shah S."/>
            <person name="Dougan E. K."/>
            <person name="Thang M."/>
            <person name="Chan C."/>
        </authorList>
    </citation>
    <scope>NUCLEOTIDE SEQUENCE [LARGE SCALE GENOMIC DNA]</scope>
</reference>
<proteinExistence type="predicted"/>
<feature type="non-terminal residue" evidence="1">
    <location>
        <position position="158"/>
    </location>
</feature>
<sequence>AGKTFEALEKAMTKTENAESAFRQALAIADVSKQALGRAMSRIFDMGGLIRVRGRKAVGVVEHAVVLERRPPAPAVGTAVKERQMDAQSRASIKYDRTEKRGNAKVEENCRKFTAAKTQMEDAKAAWMSSICDRLAALVMLSDASDALDRIKAERAPR</sequence>
<protein>
    <submittedName>
        <fullName evidence="1">Uncharacterized protein</fullName>
    </submittedName>
</protein>
<accession>A0ABN9S7W4</accession>
<comment type="caution">
    <text evidence="1">The sequence shown here is derived from an EMBL/GenBank/DDBJ whole genome shotgun (WGS) entry which is preliminary data.</text>
</comment>